<gene>
    <name evidence="4" type="primary">yraN</name>
    <name evidence="4" type="ORF">ACCAA_360007</name>
</gene>
<dbReference type="STRING" id="1860102.ACCAA_360007"/>
<dbReference type="Pfam" id="PF02021">
    <property type="entry name" value="UPF0102"/>
    <property type="match status" value="1"/>
</dbReference>
<dbReference type="CDD" id="cd20736">
    <property type="entry name" value="PoNe_Nuclease"/>
    <property type="match status" value="1"/>
</dbReference>
<dbReference type="Proteomes" id="UP000199169">
    <property type="component" value="Unassembled WGS sequence"/>
</dbReference>
<dbReference type="InterPro" id="IPR011856">
    <property type="entry name" value="tRNA_endonuc-like_dom_sf"/>
</dbReference>
<comment type="similarity">
    <text evidence="1 2">Belongs to the UPF0102 family.</text>
</comment>
<proteinExistence type="inferred from homology"/>
<dbReference type="NCBIfam" id="NF009150">
    <property type="entry name" value="PRK12497.1-3"/>
    <property type="match status" value="1"/>
</dbReference>
<evidence type="ECO:0000256" key="2">
    <source>
        <dbReference type="HAMAP-Rule" id="MF_00048"/>
    </source>
</evidence>
<dbReference type="GO" id="GO:0003676">
    <property type="term" value="F:nucleic acid binding"/>
    <property type="evidence" value="ECO:0007669"/>
    <property type="project" value="InterPro"/>
</dbReference>
<organism evidence="4 5">
    <name type="scientific">Candidatus Accumulibacter aalborgensis</name>
    <dbReference type="NCBI Taxonomy" id="1860102"/>
    <lineage>
        <taxon>Bacteria</taxon>
        <taxon>Pseudomonadati</taxon>
        <taxon>Pseudomonadota</taxon>
        <taxon>Betaproteobacteria</taxon>
        <taxon>Candidatus Accumulibacter</taxon>
    </lineage>
</organism>
<dbReference type="HAMAP" id="MF_00048">
    <property type="entry name" value="UPF0102"/>
    <property type="match status" value="1"/>
</dbReference>
<dbReference type="PANTHER" id="PTHR34039:SF1">
    <property type="entry name" value="UPF0102 PROTEIN YRAN"/>
    <property type="match status" value="1"/>
</dbReference>
<name>A0A1A8XQB0_9PROT</name>
<dbReference type="NCBIfam" id="TIGR00252">
    <property type="entry name" value="YraN family protein"/>
    <property type="match status" value="1"/>
</dbReference>
<evidence type="ECO:0000256" key="3">
    <source>
        <dbReference type="SAM" id="MobiDB-lite"/>
    </source>
</evidence>
<reference evidence="4 5" key="1">
    <citation type="submission" date="2016-06" db="EMBL/GenBank/DDBJ databases">
        <authorList>
            <person name="Kjaerup R.B."/>
            <person name="Dalgaard T.S."/>
            <person name="Juul-Madsen H.R."/>
        </authorList>
    </citation>
    <scope>NUCLEOTIDE SEQUENCE [LARGE SCALE GENOMIC DNA]</scope>
    <source>
        <strain evidence="4">3</strain>
    </source>
</reference>
<dbReference type="SUPFAM" id="SSF52980">
    <property type="entry name" value="Restriction endonuclease-like"/>
    <property type="match status" value="1"/>
</dbReference>
<protein>
    <recommendedName>
        <fullName evidence="2">UPF0102 protein ACCAA_360007</fullName>
    </recommendedName>
</protein>
<dbReference type="InterPro" id="IPR003509">
    <property type="entry name" value="UPF0102_YraN-like"/>
</dbReference>
<evidence type="ECO:0000256" key="1">
    <source>
        <dbReference type="ARBA" id="ARBA00006738"/>
    </source>
</evidence>
<accession>A0A1A8XQB0</accession>
<dbReference type="EMBL" id="FLQX01000112">
    <property type="protein sequence ID" value="SBT06831.1"/>
    <property type="molecule type" value="Genomic_DNA"/>
</dbReference>
<keyword evidence="5" id="KW-1185">Reference proteome</keyword>
<dbReference type="PANTHER" id="PTHR34039">
    <property type="entry name" value="UPF0102 PROTEIN YRAN"/>
    <property type="match status" value="1"/>
</dbReference>
<feature type="region of interest" description="Disordered" evidence="3">
    <location>
        <begin position="1"/>
        <end position="22"/>
    </location>
</feature>
<dbReference type="InterPro" id="IPR011335">
    <property type="entry name" value="Restrct_endonuc-II-like"/>
</dbReference>
<evidence type="ECO:0000313" key="5">
    <source>
        <dbReference type="Proteomes" id="UP000199169"/>
    </source>
</evidence>
<sequence>MEISGPMSSNDSTSGHATRATTAHSDGAIAEGLAARFLEQHGLTVLARNYRCRGGEVDLICRERRVLVFVEVRLRRSASHGGAAASITAGKQDRIMRAAQHYLLAQRSNEADCRFDCIVLEDLSETSIEWLRDAFS</sequence>
<dbReference type="AlphaFoldDB" id="A0A1A8XQB0"/>
<dbReference type="Gene3D" id="3.40.1350.10">
    <property type="match status" value="1"/>
</dbReference>
<evidence type="ECO:0000313" key="4">
    <source>
        <dbReference type="EMBL" id="SBT06831.1"/>
    </source>
</evidence>